<dbReference type="RefSeq" id="WP_294522168.1">
    <property type="nucleotide sequence ID" value="NZ_JBBMFK010000029.1"/>
</dbReference>
<feature type="region of interest" description="Disordered" evidence="1">
    <location>
        <begin position="1"/>
        <end position="22"/>
    </location>
</feature>
<evidence type="ECO:0000313" key="2">
    <source>
        <dbReference type="EMBL" id="MEQ2444639.1"/>
    </source>
</evidence>
<gene>
    <name evidence="2" type="ORF">WMO64_14330</name>
</gene>
<proteinExistence type="predicted"/>
<keyword evidence="3" id="KW-1185">Reference proteome</keyword>
<dbReference type="EMBL" id="JBBMFK010000029">
    <property type="protein sequence ID" value="MEQ2444639.1"/>
    <property type="molecule type" value="Genomic_DNA"/>
</dbReference>
<feature type="compositionally biased region" description="Basic and acidic residues" evidence="1">
    <location>
        <begin position="1"/>
        <end position="12"/>
    </location>
</feature>
<reference evidence="2 3" key="1">
    <citation type="submission" date="2024-03" db="EMBL/GenBank/DDBJ databases">
        <title>Human intestinal bacterial collection.</title>
        <authorList>
            <person name="Pauvert C."/>
            <person name="Hitch T.C.A."/>
            <person name="Clavel T."/>
        </authorList>
    </citation>
    <scope>NUCLEOTIDE SEQUENCE [LARGE SCALE GENOMIC DNA]</scope>
    <source>
        <strain evidence="2 3">CLA-AP-H29</strain>
    </source>
</reference>
<accession>A0ABV1EBD8</accession>
<evidence type="ECO:0000256" key="1">
    <source>
        <dbReference type="SAM" id="MobiDB-lite"/>
    </source>
</evidence>
<dbReference type="Proteomes" id="UP001464378">
    <property type="component" value="Unassembled WGS sequence"/>
</dbReference>
<sequence length="147" mass="14758">MNGHVHEEDHSRGPVCGSGDPGGPARRLLDGALECGGKWTVRLPEPATAGEVAGRVAVGLAAVAQRLAVDGVVAGHVTAQIRCGAGSAALSVTRLGTVDGACGVGWQPDGLVRRYDVAVKVVSLLNTRAVTQAVLDGLFGGEGEGKA</sequence>
<comment type="caution">
    <text evidence="2">The sequence shown here is derived from an EMBL/GenBank/DDBJ whole genome shotgun (WGS) entry which is preliminary data.</text>
</comment>
<name>A0ABV1EBD8_9FIRM</name>
<evidence type="ECO:0008006" key="4">
    <source>
        <dbReference type="Google" id="ProtNLM"/>
    </source>
</evidence>
<protein>
    <recommendedName>
        <fullName evidence="4">Asp23/Gls24 family envelope stress response protein</fullName>
    </recommendedName>
</protein>
<evidence type="ECO:0000313" key="3">
    <source>
        <dbReference type="Proteomes" id="UP001464378"/>
    </source>
</evidence>
<organism evidence="2 3">
    <name type="scientific">Pseudoflavonifractor intestinihominis</name>
    <dbReference type="NCBI Taxonomy" id="3133171"/>
    <lineage>
        <taxon>Bacteria</taxon>
        <taxon>Bacillati</taxon>
        <taxon>Bacillota</taxon>
        <taxon>Clostridia</taxon>
        <taxon>Eubacteriales</taxon>
        <taxon>Oscillospiraceae</taxon>
        <taxon>Pseudoflavonifractor</taxon>
    </lineage>
</organism>